<keyword evidence="2 5" id="KW-0575">Peroxidase</keyword>
<dbReference type="PRINTS" id="PR01011">
    <property type="entry name" value="GLUTPROXDASE"/>
</dbReference>
<dbReference type="PROSITE" id="PS51352">
    <property type="entry name" value="THIOREDOXIN_2"/>
    <property type="match status" value="1"/>
</dbReference>
<evidence type="ECO:0000313" key="7">
    <source>
        <dbReference type="EMBL" id="NOT32689.1"/>
    </source>
</evidence>
<name>A0A849STY2_UNCEI</name>
<evidence type="ECO:0000256" key="1">
    <source>
        <dbReference type="ARBA" id="ARBA00006926"/>
    </source>
</evidence>
<dbReference type="InterPro" id="IPR036249">
    <property type="entry name" value="Thioredoxin-like_sf"/>
</dbReference>
<dbReference type="PIRSF" id="PIRSF000303">
    <property type="entry name" value="Glutathion_perox"/>
    <property type="match status" value="1"/>
</dbReference>
<dbReference type="GO" id="GO:0004601">
    <property type="term" value="F:peroxidase activity"/>
    <property type="evidence" value="ECO:0007669"/>
    <property type="project" value="UniProtKB-KW"/>
</dbReference>
<dbReference type="PANTHER" id="PTHR11592:SF78">
    <property type="entry name" value="GLUTATHIONE PEROXIDASE"/>
    <property type="match status" value="1"/>
</dbReference>
<dbReference type="PROSITE" id="PS51355">
    <property type="entry name" value="GLUTATHIONE_PEROXID_3"/>
    <property type="match status" value="1"/>
</dbReference>
<comment type="similarity">
    <text evidence="1 5">Belongs to the glutathione peroxidase family.</text>
</comment>
<dbReference type="EMBL" id="JABFRW010000008">
    <property type="protein sequence ID" value="NOT32689.1"/>
    <property type="molecule type" value="Genomic_DNA"/>
</dbReference>
<evidence type="ECO:0000256" key="2">
    <source>
        <dbReference type="ARBA" id="ARBA00022559"/>
    </source>
</evidence>
<dbReference type="InterPro" id="IPR029759">
    <property type="entry name" value="GPX_AS"/>
</dbReference>
<dbReference type="Proteomes" id="UP000580839">
    <property type="component" value="Unassembled WGS sequence"/>
</dbReference>
<feature type="domain" description="Thioredoxin" evidence="6">
    <location>
        <begin position="1"/>
        <end position="160"/>
    </location>
</feature>
<dbReference type="Pfam" id="PF00255">
    <property type="entry name" value="GSHPx"/>
    <property type="match status" value="1"/>
</dbReference>
<dbReference type="PROSITE" id="PS00460">
    <property type="entry name" value="GLUTATHIONE_PEROXID_1"/>
    <property type="match status" value="1"/>
</dbReference>
<gene>
    <name evidence="7" type="ORF">HOP12_00800</name>
</gene>
<evidence type="ECO:0000313" key="8">
    <source>
        <dbReference type="Proteomes" id="UP000580839"/>
    </source>
</evidence>
<proteinExistence type="inferred from homology"/>
<dbReference type="AlphaFoldDB" id="A0A849STY2"/>
<dbReference type="PANTHER" id="PTHR11592">
    <property type="entry name" value="GLUTATHIONE PEROXIDASE"/>
    <property type="match status" value="1"/>
</dbReference>
<dbReference type="CDD" id="cd00340">
    <property type="entry name" value="GSH_Peroxidase"/>
    <property type="match status" value="1"/>
</dbReference>
<sequence length="162" mass="18425">MVRSVHEFRVITIDGDEKSLADYRGKTLLIVNTASRCGFTPQYKSLEALYRRYKSQGFEVVAFPANDFMKQEPGTNAEIKEFCSLEFRTSFPLFSKISVKGKQIEPLYAYLTRDSGFPGEISWNFTKFLVDPDGKVVARFDSATDPLAKQITDRLDSLTAKR</sequence>
<evidence type="ECO:0000256" key="3">
    <source>
        <dbReference type="ARBA" id="ARBA00023002"/>
    </source>
</evidence>
<dbReference type="InterPro" id="IPR013766">
    <property type="entry name" value="Thioredoxin_domain"/>
</dbReference>
<evidence type="ECO:0000256" key="4">
    <source>
        <dbReference type="PIRSR" id="PIRSR000303-1"/>
    </source>
</evidence>
<dbReference type="FunFam" id="3.40.30.10:FF:000010">
    <property type="entry name" value="Glutathione peroxidase"/>
    <property type="match status" value="1"/>
</dbReference>
<keyword evidence="3 5" id="KW-0560">Oxidoreductase</keyword>
<evidence type="ECO:0000256" key="5">
    <source>
        <dbReference type="RuleBase" id="RU000499"/>
    </source>
</evidence>
<organism evidence="7 8">
    <name type="scientific">Eiseniibacteriota bacterium</name>
    <dbReference type="NCBI Taxonomy" id="2212470"/>
    <lineage>
        <taxon>Bacteria</taxon>
        <taxon>Candidatus Eiseniibacteriota</taxon>
    </lineage>
</organism>
<accession>A0A849STY2</accession>
<comment type="caution">
    <text evidence="7">The sequence shown here is derived from an EMBL/GenBank/DDBJ whole genome shotgun (WGS) entry which is preliminary data.</text>
</comment>
<dbReference type="Gene3D" id="3.40.30.10">
    <property type="entry name" value="Glutaredoxin"/>
    <property type="match status" value="1"/>
</dbReference>
<evidence type="ECO:0000259" key="6">
    <source>
        <dbReference type="PROSITE" id="PS51352"/>
    </source>
</evidence>
<dbReference type="GO" id="GO:0034599">
    <property type="term" value="P:cellular response to oxidative stress"/>
    <property type="evidence" value="ECO:0007669"/>
    <property type="project" value="TreeGrafter"/>
</dbReference>
<dbReference type="SUPFAM" id="SSF52833">
    <property type="entry name" value="Thioredoxin-like"/>
    <property type="match status" value="1"/>
</dbReference>
<protein>
    <recommendedName>
        <fullName evidence="5">Glutathione peroxidase</fullName>
    </recommendedName>
</protein>
<reference evidence="7 8" key="1">
    <citation type="submission" date="2020-04" db="EMBL/GenBank/DDBJ databases">
        <title>Metagenomic profiling of ammonia- and methane-oxidizing microorganisms in a Dutch drinking water treatment plant.</title>
        <authorList>
            <person name="Poghosyan L."/>
            <person name="Leucker S."/>
        </authorList>
    </citation>
    <scope>NUCLEOTIDE SEQUENCE [LARGE SCALE GENOMIC DNA]</scope>
    <source>
        <strain evidence="7">S-RSF-IL-03</strain>
    </source>
</reference>
<feature type="active site" evidence="4">
    <location>
        <position position="37"/>
    </location>
</feature>
<dbReference type="InterPro" id="IPR000889">
    <property type="entry name" value="Glutathione_peroxidase"/>
</dbReference>